<sequence>MVSVTKVHRKGIVVIPKELREMFNIKEGDEVLIFSDEFGIHILPKKSPEELFGIDSGKGLEELAKEQIKEREAERAKVYS</sequence>
<dbReference type="SUPFAM" id="SSF89447">
    <property type="entry name" value="AbrB/MazE/MraZ-like"/>
    <property type="match status" value="1"/>
</dbReference>
<dbReference type="AlphaFoldDB" id="A0A2U9IVN1"/>
<dbReference type="SMART" id="SM00966">
    <property type="entry name" value="SpoVT_AbrB"/>
    <property type="match status" value="1"/>
</dbReference>
<evidence type="ECO:0000313" key="2">
    <source>
        <dbReference type="EMBL" id="AWS00132.1"/>
    </source>
</evidence>
<dbReference type="EMBL" id="CP029287">
    <property type="protein sequence ID" value="AWS00132.1"/>
    <property type="molecule type" value="Genomic_DNA"/>
</dbReference>
<proteinExistence type="predicted"/>
<protein>
    <submittedName>
        <fullName evidence="2">AbrB/MazE/SpoVT family DNA-binding domain-containing protein</fullName>
    </submittedName>
</protein>
<keyword evidence="2" id="KW-0238">DNA-binding</keyword>
<dbReference type="RefSeq" id="WP_054836557.1">
    <property type="nucleotide sequence ID" value="NZ_BBBA01000006.1"/>
</dbReference>
<dbReference type="KEGG" id="mhk:DFR87_11045"/>
<dbReference type="PROSITE" id="PS51740">
    <property type="entry name" value="SPOVT_ABRB"/>
    <property type="match status" value="1"/>
</dbReference>
<feature type="domain" description="SpoVT-AbrB" evidence="1">
    <location>
        <begin position="2"/>
        <end position="47"/>
    </location>
</feature>
<accession>A0A2U9IVN1</accession>
<reference evidence="2" key="1">
    <citation type="submission" date="2018-05" db="EMBL/GenBank/DDBJ databases">
        <title>Complete Genome Sequences of Extremely Thermoacidophilic, Metal-Mobilizing Type-Strain Members of the Archaeal Family Sulfolobaceae: Acidianus brierleyi DSM-1651T, Acidianus sulfidivorans DSM-18786T, Metallosphaera hakonensis DSM-7519T, and Metallosphaera prunae DSM-10039T.</title>
        <authorList>
            <person name="Counts J.A."/>
            <person name="Kelly R.M."/>
        </authorList>
    </citation>
    <scope>NUCLEOTIDE SEQUENCE [LARGE SCALE GENOMIC DNA]</scope>
    <source>
        <strain evidence="2">HO1-1</strain>
    </source>
</reference>
<evidence type="ECO:0000259" key="1">
    <source>
        <dbReference type="PROSITE" id="PS51740"/>
    </source>
</evidence>
<gene>
    <name evidence="2" type="ORF">DFR87_11045</name>
</gene>
<name>A0A2U9IVN1_9CREN</name>
<dbReference type="PANTHER" id="PTHR34860:SF7">
    <property type="entry name" value="TRANSCRIPTION REGULATOR, SPOVT_ABRB FAMILY"/>
    <property type="match status" value="1"/>
</dbReference>
<dbReference type="InterPro" id="IPR037914">
    <property type="entry name" value="SpoVT-AbrB_sf"/>
</dbReference>
<dbReference type="Proteomes" id="UP000247586">
    <property type="component" value="Chromosome"/>
</dbReference>
<dbReference type="GeneID" id="36835885"/>
<dbReference type="Pfam" id="PF04014">
    <property type="entry name" value="MazE_antitoxin"/>
    <property type="match status" value="1"/>
</dbReference>
<dbReference type="Gene3D" id="2.10.260.10">
    <property type="match status" value="1"/>
</dbReference>
<dbReference type="OrthoDB" id="30861at2157"/>
<dbReference type="InterPro" id="IPR007159">
    <property type="entry name" value="SpoVT-AbrB_dom"/>
</dbReference>
<dbReference type="InterPro" id="IPR052975">
    <property type="entry name" value="Repressor-like_regulatory"/>
</dbReference>
<dbReference type="NCBIfam" id="TIGR01439">
    <property type="entry name" value="lp_hng_hel_AbrB"/>
    <property type="match status" value="1"/>
</dbReference>
<dbReference type="PANTHER" id="PTHR34860">
    <property type="entry name" value="REPRESSOR-LIKE PROTEIN SSO7C3"/>
    <property type="match status" value="1"/>
</dbReference>
<keyword evidence="3" id="KW-1185">Reference proteome</keyword>
<dbReference type="GO" id="GO:0003677">
    <property type="term" value="F:DNA binding"/>
    <property type="evidence" value="ECO:0007669"/>
    <property type="project" value="UniProtKB-KW"/>
</dbReference>
<evidence type="ECO:0000313" key="3">
    <source>
        <dbReference type="Proteomes" id="UP000247586"/>
    </source>
</evidence>
<organism evidence="2 3">
    <name type="scientific">Metallosphaera hakonensis JCM 8857 = DSM 7519</name>
    <dbReference type="NCBI Taxonomy" id="1293036"/>
    <lineage>
        <taxon>Archaea</taxon>
        <taxon>Thermoproteota</taxon>
        <taxon>Thermoprotei</taxon>
        <taxon>Sulfolobales</taxon>
        <taxon>Sulfolobaceae</taxon>
        <taxon>Metallosphaera</taxon>
    </lineage>
</organism>